<organism evidence="2 3">
    <name type="scientific">Culex pipiens pipiens</name>
    <name type="common">Northern house mosquito</name>
    <dbReference type="NCBI Taxonomy" id="38569"/>
    <lineage>
        <taxon>Eukaryota</taxon>
        <taxon>Metazoa</taxon>
        <taxon>Ecdysozoa</taxon>
        <taxon>Arthropoda</taxon>
        <taxon>Hexapoda</taxon>
        <taxon>Insecta</taxon>
        <taxon>Pterygota</taxon>
        <taxon>Neoptera</taxon>
        <taxon>Endopterygota</taxon>
        <taxon>Diptera</taxon>
        <taxon>Nematocera</taxon>
        <taxon>Culicoidea</taxon>
        <taxon>Culicidae</taxon>
        <taxon>Culicinae</taxon>
        <taxon>Culicini</taxon>
        <taxon>Culex</taxon>
        <taxon>Culex</taxon>
    </lineage>
</organism>
<comment type="caution">
    <text evidence="2">The sequence shown here is derived from an EMBL/GenBank/DDBJ whole genome shotgun (WGS) entry which is preliminary data.</text>
</comment>
<accession>A0ABD1DY53</accession>
<name>A0ABD1DY53_CULPP</name>
<dbReference type="Proteomes" id="UP001562425">
    <property type="component" value="Unassembled WGS sequence"/>
</dbReference>
<evidence type="ECO:0000256" key="1">
    <source>
        <dbReference type="SAM" id="MobiDB-lite"/>
    </source>
</evidence>
<feature type="region of interest" description="Disordered" evidence="1">
    <location>
        <begin position="27"/>
        <end position="47"/>
    </location>
</feature>
<keyword evidence="3" id="KW-1185">Reference proteome</keyword>
<gene>
    <name evidence="2" type="ORF">pipiens_018819</name>
</gene>
<dbReference type="AlphaFoldDB" id="A0ABD1DY53"/>
<feature type="non-terminal residue" evidence="2">
    <location>
        <position position="1"/>
    </location>
</feature>
<evidence type="ECO:0000313" key="3">
    <source>
        <dbReference type="Proteomes" id="UP001562425"/>
    </source>
</evidence>
<protein>
    <submittedName>
        <fullName evidence="2">Uncharacterized protein</fullName>
    </submittedName>
</protein>
<reference evidence="2 3" key="1">
    <citation type="submission" date="2024-05" db="EMBL/GenBank/DDBJ databases">
        <title>Culex pipiens pipiens assembly and annotation.</title>
        <authorList>
            <person name="Alout H."/>
            <person name="Durand T."/>
        </authorList>
    </citation>
    <scope>NUCLEOTIDE SEQUENCE [LARGE SCALE GENOMIC DNA]</scope>
    <source>
        <strain evidence="2">HA-2024</strain>
        <tissue evidence="2">Whole body</tissue>
    </source>
</reference>
<evidence type="ECO:0000313" key="2">
    <source>
        <dbReference type="EMBL" id="KAL1404566.1"/>
    </source>
</evidence>
<dbReference type="EMBL" id="JBEHCU010000256">
    <property type="protein sequence ID" value="KAL1404566.1"/>
    <property type="molecule type" value="Genomic_DNA"/>
</dbReference>
<sequence length="64" mass="7504">PSLSLDYSSVETILLKNEGDFISVEQGKELSRKKKQQQREDNMRQLLDVTNTLTTEEIKDFEMR</sequence>
<proteinExistence type="predicted"/>